<dbReference type="FunFam" id="1.10.240.10:FF:000005">
    <property type="entry name" value="Tryptophan--tRNA ligase"/>
    <property type="match status" value="1"/>
</dbReference>
<dbReference type="CDD" id="cd00806">
    <property type="entry name" value="TrpRS_core"/>
    <property type="match status" value="1"/>
</dbReference>
<dbReference type="InterPro" id="IPR006070">
    <property type="entry name" value="Sua5-like_dom"/>
</dbReference>
<dbReference type="AlphaFoldDB" id="A0A812IPM3"/>
<dbReference type="OrthoDB" id="15808at2759"/>
<dbReference type="InterPro" id="IPR002306">
    <property type="entry name" value="Trp-tRNA-ligase"/>
</dbReference>
<feature type="domain" description="YrdC-like" evidence="12">
    <location>
        <begin position="1"/>
        <end position="142"/>
    </location>
</feature>
<dbReference type="GO" id="GO:0004830">
    <property type="term" value="F:tryptophan-tRNA ligase activity"/>
    <property type="evidence" value="ECO:0007669"/>
    <property type="project" value="UniProtKB-EC"/>
</dbReference>
<dbReference type="GO" id="GO:0006436">
    <property type="term" value="P:tryptophanyl-tRNA aminoacylation"/>
    <property type="evidence" value="ECO:0007669"/>
    <property type="project" value="InterPro"/>
</dbReference>
<dbReference type="EC" id="6.1.1.2" evidence="2"/>
<dbReference type="Pfam" id="PF00579">
    <property type="entry name" value="tRNA-synt_1b"/>
    <property type="match status" value="2"/>
</dbReference>
<proteinExistence type="inferred from homology"/>
<evidence type="ECO:0000256" key="4">
    <source>
        <dbReference type="ARBA" id="ARBA00022598"/>
    </source>
</evidence>
<evidence type="ECO:0000256" key="10">
    <source>
        <dbReference type="ARBA" id="ARBA00049929"/>
    </source>
</evidence>
<keyword evidence="8 11" id="KW-0030">Aminoacyl-tRNA synthetase</keyword>
<dbReference type="InterPro" id="IPR050203">
    <property type="entry name" value="Trp-tRNA_synthetase"/>
</dbReference>
<dbReference type="SUPFAM" id="SSF55821">
    <property type="entry name" value="YrdC/RibB"/>
    <property type="match status" value="1"/>
</dbReference>
<keyword evidence="5 11" id="KW-0547">Nucleotide-binding</keyword>
<evidence type="ECO:0000256" key="11">
    <source>
        <dbReference type="RuleBase" id="RU363036"/>
    </source>
</evidence>
<gene>
    <name evidence="13" type="primary">trpS</name>
    <name evidence="13" type="ORF">SNEC2469_LOCUS106</name>
</gene>
<evidence type="ECO:0000256" key="9">
    <source>
        <dbReference type="ARBA" id="ARBA00030268"/>
    </source>
</evidence>
<dbReference type="PANTHER" id="PTHR43766">
    <property type="entry name" value="TRYPTOPHAN--TRNA LIGASE, MITOCHONDRIAL"/>
    <property type="match status" value="1"/>
</dbReference>
<comment type="similarity">
    <text evidence="1 11">Belongs to the class-I aminoacyl-tRNA synthetase family.</text>
</comment>
<comment type="catalytic activity">
    <reaction evidence="10">
        <text>tRNA(Trp) + L-tryptophan + ATP = L-tryptophyl-tRNA(Trp) + AMP + diphosphate + H(+)</text>
        <dbReference type="Rhea" id="RHEA:24080"/>
        <dbReference type="Rhea" id="RHEA-COMP:9671"/>
        <dbReference type="Rhea" id="RHEA-COMP:9705"/>
        <dbReference type="ChEBI" id="CHEBI:15378"/>
        <dbReference type="ChEBI" id="CHEBI:30616"/>
        <dbReference type="ChEBI" id="CHEBI:33019"/>
        <dbReference type="ChEBI" id="CHEBI:57912"/>
        <dbReference type="ChEBI" id="CHEBI:78442"/>
        <dbReference type="ChEBI" id="CHEBI:78535"/>
        <dbReference type="ChEBI" id="CHEBI:456215"/>
        <dbReference type="EC" id="6.1.1.2"/>
    </reaction>
</comment>
<dbReference type="Gene3D" id="3.90.870.10">
    <property type="entry name" value="DHBP synthase"/>
    <property type="match status" value="1"/>
</dbReference>
<dbReference type="NCBIfam" id="NF008922">
    <property type="entry name" value="PRK12283.1"/>
    <property type="match status" value="1"/>
</dbReference>
<evidence type="ECO:0000256" key="6">
    <source>
        <dbReference type="ARBA" id="ARBA00022840"/>
    </source>
</evidence>
<dbReference type="SUPFAM" id="SSF52374">
    <property type="entry name" value="Nucleotidylyl transferase"/>
    <property type="match status" value="1"/>
</dbReference>
<protein>
    <recommendedName>
        <fullName evidence="3">Threonylcarbamoyl-AMP synthase</fullName>
        <ecNumber evidence="2">6.1.1.2</ecNumber>
    </recommendedName>
    <alternativeName>
        <fullName evidence="9">Tryptophanyl-tRNA synthetase</fullName>
    </alternativeName>
</protein>
<dbReference type="InterPro" id="IPR017945">
    <property type="entry name" value="DHBP_synth_RibB-like_a/b_dom"/>
</dbReference>
<evidence type="ECO:0000256" key="1">
    <source>
        <dbReference type="ARBA" id="ARBA00005594"/>
    </source>
</evidence>
<evidence type="ECO:0000313" key="13">
    <source>
        <dbReference type="EMBL" id="CAE7149306.1"/>
    </source>
</evidence>
<keyword evidence="7 11" id="KW-0648">Protein biosynthesis</keyword>
<dbReference type="Pfam" id="PF01300">
    <property type="entry name" value="Sua5_yciO_yrdC"/>
    <property type="match status" value="1"/>
</dbReference>
<name>A0A812IPM3_9DINO</name>
<keyword evidence="14" id="KW-1185">Reference proteome</keyword>
<dbReference type="EMBL" id="CAJNJA010000001">
    <property type="protein sequence ID" value="CAE7149306.1"/>
    <property type="molecule type" value="Genomic_DNA"/>
</dbReference>
<sequence>MRWRAISATNGELGVYARVDNSSYRLLKRATPGPFTFILRASKEVPKRLVHEKRRTIGIRVPDHPVAQMLLELMGEPIMTTTLRLPDDDGEEQALFMDGEDIAERLGKQLDVIIDAGACGLEESTVIDLTEDVPQLVRHLHGVLKNWVQLQHEYECFFFVADFHALTTDYEESQNIEQYTFDTVVDWLAAGVNPGTATIFVQSRVPEHAELHLLLSMITPISWLERVPSFKDQQQKLSDRDLATYGFLGYPLLQAADILVYRAGWVPVGADQVAHVELTREVARRFNHIYGREPGFEDAAEAAVKKMSKKAARMYGNLRKEYLEKGDGEALERARALLAEQQNLSIGDRERLFGYLEGGGRIILPEPQSLLTKTAKMPGLDGEKMSKSYNNYISLREEPDSVEAKIRTMQTDPARVRRSDPGEPENCPVFALHEVYSTEEVRKWATQGCRSAGIGCVDCKKPLIDAINEEQLIYRQRAQQFEEEPDLVHAILAEGSEKARNLARETLDDVKEAIGISHR</sequence>
<evidence type="ECO:0000256" key="8">
    <source>
        <dbReference type="ARBA" id="ARBA00023146"/>
    </source>
</evidence>
<dbReference type="Gene3D" id="3.40.50.620">
    <property type="entry name" value="HUPs"/>
    <property type="match status" value="1"/>
</dbReference>
<dbReference type="PRINTS" id="PR01039">
    <property type="entry name" value="TRNASYNTHTRP"/>
</dbReference>
<dbReference type="Gene3D" id="1.10.240.10">
    <property type="entry name" value="Tyrosyl-Transfer RNA Synthetase"/>
    <property type="match status" value="1"/>
</dbReference>
<dbReference type="InterPro" id="IPR014729">
    <property type="entry name" value="Rossmann-like_a/b/a_fold"/>
</dbReference>
<evidence type="ECO:0000256" key="5">
    <source>
        <dbReference type="ARBA" id="ARBA00022741"/>
    </source>
</evidence>
<keyword evidence="6 11" id="KW-0067">ATP-binding</keyword>
<evidence type="ECO:0000313" key="14">
    <source>
        <dbReference type="Proteomes" id="UP000601435"/>
    </source>
</evidence>
<evidence type="ECO:0000256" key="7">
    <source>
        <dbReference type="ARBA" id="ARBA00022917"/>
    </source>
</evidence>
<dbReference type="GO" id="GO:0005829">
    <property type="term" value="C:cytosol"/>
    <property type="evidence" value="ECO:0007669"/>
    <property type="project" value="TreeGrafter"/>
</dbReference>
<dbReference type="Proteomes" id="UP000601435">
    <property type="component" value="Unassembled WGS sequence"/>
</dbReference>
<evidence type="ECO:0000259" key="12">
    <source>
        <dbReference type="PROSITE" id="PS51163"/>
    </source>
</evidence>
<dbReference type="GO" id="GO:0003725">
    <property type="term" value="F:double-stranded RNA binding"/>
    <property type="evidence" value="ECO:0007669"/>
    <property type="project" value="InterPro"/>
</dbReference>
<dbReference type="PROSITE" id="PS51163">
    <property type="entry name" value="YRDC"/>
    <property type="match status" value="1"/>
</dbReference>
<evidence type="ECO:0000256" key="2">
    <source>
        <dbReference type="ARBA" id="ARBA00013161"/>
    </source>
</evidence>
<comment type="caution">
    <text evidence="13">The sequence shown here is derived from an EMBL/GenBank/DDBJ whole genome shotgun (WGS) entry which is preliminary data.</text>
</comment>
<dbReference type="InterPro" id="IPR002305">
    <property type="entry name" value="aa-tRNA-synth_Ic"/>
</dbReference>
<dbReference type="GO" id="GO:0005524">
    <property type="term" value="F:ATP binding"/>
    <property type="evidence" value="ECO:0007669"/>
    <property type="project" value="UniProtKB-KW"/>
</dbReference>
<organism evidence="13 14">
    <name type="scientific">Symbiodinium necroappetens</name>
    <dbReference type="NCBI Taxonomy" id="1628268"/>
    <lineage>
        <taxon>Eukaryota</taxon>
        <taxon>Sar</taxon>
        <taxon>Alveolata</taxon>
        <taxon>Dinophyceae</taxon>
        <taxon>Suessiales</taxon>
        <taxon>Symbiodiniaceae</taxon>
        <taxon>Symbiodinium</taxon>
    </lineage>
</organism>
<keyword evidence="4 11" id="KW-0436">Ligase</keyword>
<dbReference type="PANTHER" id="PTHR43766:SF1">
    <property type="entry name" value="TRYPTOPHAN--TRNA LIGASE, MITOCHONDRIAL"/>
    <property type="match status" value="1"/>
</dbReference>
<accession>A0A812IPM3</accession>
<reference evidence="13" key="1">
    <citation type="submission" date="2021-02" db="EMBL/GenBank/DDBJ databases">
        <authorList>
            <person name="Dougan E. K."/>
            <person name="Rhodes N."/>
            <person name="Thang M."/>
            <person name="Chan C."/>
        </authorList>
    </citation>
    <scope>NUCLEOTIDE SEQUENCE</scope>
</reference>
<evidence type="ECO:0000256" key="3">
    <source>
        <dbReference type="ARBA" id="ARBA00015492"/>
    </source>
</evidence>